<sequence>MSGSFCEAEYQSFNIINIWFKTHYNNDATDMNSLTERGYPEIFIDGRQDIYWVVLIDERVKFGYGDVIGENVLFKSNATGMTNIGLVNIDLRGSDIAISGMTCPGFKICITKCSILSKGLSTEEFQPTNLDELRLTEEWGAIPMETALSHGCIDEFGLCTTSVDYIE</sequence>
<reference evidence="2" key="3">
    <citation type="submission" date="2015-06" db="UniProtKB">
        <authorList>
            <consortium name="EnsemblMetazoa"/>
        </authorList>
    </citation>
    <scope>IDENTIFICATION</scope>
</reference>
<gene>
    <name evidence="1" type="ORF">CAPTEDRAFT_201671</name>
</gene>
<dbReference type="EMBL" id="AMQN01015580">
    <property type="status" value="NOT_ANNOTATED_CDS"/>
    <property type="molecule type" value="Genomic_DNA"/>
</dbReference>
<keyword evidence="3" id="KW-1185">Reference proteome</keyword>
<dbReference type="EnsemblMetazoa" id="CapteT201671">
    <property type="protein sequence ID" value="CapteP201671"/>
    <property type="gene ID" value="CapteG201671"/>
</dbReference>
<accession>R7TAC2</accession>
<protein>
    <submittedName>
        <fullName evidence="1 2">Uncharacterized protein</fullName>
    </submittedName>
</protein>
<evidence type="ECO:0000313" key="1">
    <source>
        <dbReference type="EMBL" id="ELT87964.1"/>
    </source>
</evidence>
<dbReference type="AlphaFoldDB" id="R7TAC2"/>
<dbReference type="Proteomes" id="UP000014760">
    <property type="component" value="Unassembled WGS sequence"/>
</dbReference>
<dbReference type="HOGENOM" id="CLU_1596112_0_0_1"/>
<proteinExistence type="predicted"/>
<evidence type="ECO:0000313" key="2">
    <source>
        <dbReference type="EnsemblMetazoa" id="CapteP201671"/>
    </source>
</evidence>
<reference evidence="1 3" key="2">
    <citation type="journal article" date="2013" name="Nature">
        <title>Insights into bilaterian evolution from three spiralian genomes.</title>
        <authorList>
            <person name="Simakov O."/>
            <person name="Marletaz F."/>
            <person name="Cho S.J."/>
            <person name="Edsinger-Gonzales E."/>
            <person name="Havlak P."/>
            <person name="Hellsten U."/>
            <person name="Kuo D.H."/>
            <person name="Larsson T."/>
            <person name="Lv J."/>
            <person name="Arendt D."/>
            <person name="Savage R."/>
            <person name="Osoegawa K."/>
            <person name="de Jong P."/>
            <person name="Grimwood J."/>
            <person name="Chapman J.A."/>
            <person name="Shapiro H."/>
            <person name="Aerts A."/>
            <person name="Otillar R.P."/>
            <person name="Terry A.Y."/>
            <person name="Boore J.L."/>
            <person name="Grigoriev I.V."/>
            <person name="Lindberg D.R."/>
            <person name="Seaver E.C."/>
            <person name="Weisblat D.A."/>
            <person name="Putnam N.H."/>
            <person name="Rokhsar D.S."/>
        </authorList>
    </citation>
    <scope>NUCLEOTIDE SEQUENCE</scope>
    <source>
        <strain evidence="1 3">I ESC-2004</strain>
    </source>
</reference>
<evidence type="ECO:0000313" key="3">
    <source>
        <dbReference type="Proteomes" id="UP000014760"/>
    </source>
</evidence>
<organism evidence="1">
    <name type="scientific">Capitella teleta</name>
    <name type="common">Polychaete worm</name>
    <dbReference type="NCBI Taxonomy" id="283909"/>
    <lineage>
        <taxon>Eukaryota</taxon>
        <taxon>Metazoa</taxon>
        <taxon>Spiralia</taxon>
        <taxon>Lophotrochozoa</taxon>
        <taxon>Annelida</taxon>
        <taxon>Polychaeta</taxon>
        <taxon>Sedentaria</taxon>
        <taxon>Scolecida</taxon>
        <taxon>Capitellidae</taxon>
        <taxon>Capitella</taxon>
    </lineage>
</organism>
<name>R7TAC2_CAPTE</name>
<dbReference type="EMBL" id="KB312037">
    <property type="protein sequence ID" value="ELT87964.1"/>
    <property type="molecule type" value="Genomic_DNA"/>
</dbReference>
<reference evidence="3" key="1">
    <citation type="submission" date="2012-12" db="EMBL/GenBank/DDBJ databases">
        <authorList>
            <person name="Hellsten U."/>
            <person name="Grimwood J."/>
            <person name="Chapman J.A."/>
            <person name="Shapiro H."/>
            <person name="Aerts A."/>
            <person name="Otillar R.P."/>
            <person name="Terry A.Y."/>
            <person name="Boore J.L."/>
            <person name="Simakov O."/>
            <person name="Marletaz F."/>
            <person name="Cho S.-J."/>
            <person name="Edsinger-Gonzales E."/>
            <person name="Havlak P."/>
            <person name="Kuo D.-H."/>
            <person name="Larsson T."/>
            <person name="Lv J."/>
            <person name="Arendt D."/>
            <person name="Savage R."/>
            <person name="Osoegawa K."/>
            <person name="de Jong P."/>
            <person name="Lindberg D.R."/>
            <person name="Seaver E.C."/>
            <person name="Weisblat D.A."/>
            <person name="Putnam N.H."/>
            <person name="Grigoriev I.V."/>
            <person name="Rokhsar D.S."/>
        </authorList>
    </citation>
    <scope>NUCLEOTIDE SEQUENCE</scope>
    <source>
        <strain evidence="3">I ESC-2004</strain>
    </source>
</reference>